<dbReference type="InterPro" id="IPR007387">
    <property type="entry name" value="TRAP_DctQ"/>
</dbReference>
<evidence type="ECO:0000256" key="1">
    <source>
        <dbReference type="ARBA" id="ARBA00004429"/>
    </source>
</evidence>
<dbReference type="PATRIC" id="fig|1432562.3.peg.1064"/>
<keyword evidence="3" id="KW-1003">Cell membrane</keyword>
<feature type="domain" description="Tripartite ATP-independent periplasmic transporters DctQ component" evidence="10">
    <location>
        <begin position="22"/>
        <end position="142"/>
    </location>
</feature>
<feature type="transmembrane region" description="Helical" evidence="9">
    <location>
        <begin position="7"/>
        <end position="32"/>
    </location>
</feature>
<evidence type="ECO:0000256" key="4">
    <source>
        <dbReference type="ARBA" id="ARBA00022519"/>
    </source>
</evidence>
<comment type="subcellular location">
    <subcellularLocation>
        <location evidence="1">Cell inner membrane</location>
        <topology evidence="1">Multi-pass membrane protein</topology>
    </subcellularLocation>
</comment>
<evidence type="ECO:0000256" key="8">
    <source>
        <dbReference type="ARBA" id="ARBA00038436"/>
    </source>
</evidence>
<feature type="transmembrane region" description="Helical" evidence="9">
    <location>
        <begin position="125"/>
        <end position="142"/>
    </location>
</feature>
<gene>
    <name evidence="11" type="ORF">WN59_05355</name>
</gene>
<dbReference type="GO" id="GO:0015740">
    <property type="term" value="P:C4-dicarboxylate transport"/>
    <property type="evidence" value="ECO:0007669"/>
    <property type="project" value="TreeGrafter"/>
</dbReference>
<protein>
    <submittedName>
        <fullName evidence="11">2,3-diketo-L-gulonate TRAP transporter</fullName>
    </submittedName>
</protein>
<dbReference type="InterPro" id="IPR055348">
    <property type="entry name" value="DctQ"/>
</dbReference>
<dbReference type="EMBL" id="LAYZ01000002">
    <property type="protein sequence ID" value="KKK35059.1"/>
    <property type="molecule type" value="Genomic_DNA"/>
</dbReference>
<keyword evidence="7 9" id="KW-0472">Membrane</keyword>
<evidence type="ECO:0000256" key="5">
    <source>
        <dbReference type="ARBA" id="ARBA00022692"/>
    </source>
</evidence>
<dbReference type="GO" id="GO:0005886">
    <property type="term" value="C:plasma membrane"/>
    <property type="evidence" value="ECO:0007669"/>
    <property type="project" value="UniProtKB-SubCell"/>
</dbReference>
<reference evidence="11 12" key="1">
    <citation type="submission" date="2015-04" db="EMBL/GenBank/DDBJ databases">
        <title>Taxonomic description and genome sequence of Salinicoccus sediminis sp. nov., a novel hyper halotolerant bacterium isolated from marine sediment.</title>
        <authorList>
            <person name="Mathan Kumar R."/>
            <person name="Kaur G."/>
            <person name="Kumar N."/>
            <person name="Kumar A."/>
            <person name="Singh N.K."/>
            <person name="Kaur N."/>
            <person name="Mayilraj S."/>
        </authorList>
    </citation>
    <scope>NUCLEOTIDE SEQUENCE [LARGE SCALE GENOMIC DNA]</scope>
    <source>
        <strain evidence="11 12">SV-16</strain>
    </source>
</reference>
<evidence type="ECO:0000256" key="6">
    <source>
        <dbReference type="ARBA" id="ARBA00022989"/>
    </source>
</evidence>
<accession>A0A0M2SK58</accession>
<evidence type="ECO:0000256" key="7">
    <source>
        <dbReference type="ARBA" id="ARBA00023136"/>
    </source>
</evidence>
<evidence type="ECO:0000256" key="2">
    <source>
        <dbReference type="ARBA" id="ARBA00022448"/>
    </source>
</evidence>
<evidence type="ECO:0000313" key="11">
    <source>
        <dbReference type="EMBL" id="KKK35059.1"/>
    </source>
</evidence>
<dbReference type="PANTHER" id="PTHR35011">
    <property type="entry name" value="2,3-DIKETO-L-GULONATE TRAP TRANSPORTER SMALL PERMEASE PROTEIN YIAM"/>
    <property type="match status" value="1"/>
</dbReference>
<evidence type="ECO:0000256" key="3">
    <source>
        <dbReference type="ARBA" id="ARBA00022475"/>
    </source>
</evidence>
<dbReference type="Pfam" id="PF04290">
    <property type="entry name" value="DctQ"/>
    <property type="match status" value="1"/>
</dbReference>
<comment type="caution">
    <text evidence="11">The sequence shown here is derived from an EMBL/GenBank/DDBJ whole genome shotgun (WGS) entry which is preliminary data.</text>
</comment>
<keyword evidence="2" id="KW-0813">Transport</keyword>
<keyword evidence="6 9" id="KW-1133">Transmembrane helix</keyword>
<dbReference type="AlphaFoldDB" id="A0A0M2SK58"/>
<dbReference type="GO" id="GO:0022857">
    <property type="term" value="F:transmembrane transporter activity"/>
    <property type="evidence" value="ECO:0007669"/>
    <property type="project" value="TreeGrafter"/>
</dbReference>
<dbReference type="PANTHER" id="PTHR35011:SF2">
    <property type="entry name" value="2,3-DIKETO-L-GULONATE TRAP TRANSPORTER SMALL PERMEASE PROTEIN YIAM"/>
    <property type="match status" value="1"/>
</dbReference>
<dbReference type="Proteomes" id="UP000034287">
    <property type="component" value="Unassembled WGS sequence"/>
</dbReference>
<keyword evidence="5 9" id="KW-0812">Transmembrane</keyword>
<organism evidence="11 12">
    <name type="scientific">Salinicoccus sediminis</name>
    <dbReference type="NCBI Taxonomy" id="1432562"/>
    <lineage>
        <taxon>Bacteria</taxon>
        <taxon>Bacillati</taxon>
        <taxon>Bacillota</taxon>
        <taxon>Bacilli</taxon>
        <taxon>Bacillales</taxon>
        <taxon>Staphylococcaceae</taxon>
        <taxon>Salinicoccus</taxon>
    </lineage>
</organism>
<dbReference type="STRING" id="1432562.WN59_05355"/>
<dbReference type="OrthoDB" id="9815614at2"/>
<keyword evidence="12" id="KW-1185">Reference proteome</keyword>
<dbReference type="RefSeq" id="WP_046513779.1">
    <property type="nucleotide sequence ID" value="NZ_LAYZ01000002.1"/>
</dbReference>
<feature type="transmembrane region" description="Helical" evidence="9">
    <location>
        <begin position="84"/>
        <end position="105"/>
    </location>
</feature>
<feature type="transmembrane region" description="Helical" evidence="9">
    <location>
        <begin position="44"/>
        <end position="63"/>
    </location>
</feature>
<sequence>MQFTKILVNILTWLCIISITLLTGIVLLQVISRVSDIFVPGTEELARLLIVWLTFLGSSLAIHEKMHLAVNYFVRKVGKDKRKYVHLFVNILLSLFYAVLTVYGFRLAADSMSSSSPALQLPMGIFYLALPVSGLFSLYFILSGMKKSPTEDEGRGAV</sequence>
<comment type="similarity">
    <text evidence="8">Belongs to the TRAP transporter small permease family.</text>
</comment>
<keyword evidence="4" id="KW-0997">Cell inner membrane</keyword>
<evidence type="ECO:0000259" key="10">
    <source>
        <dbReference type="Pfam" id="PF04290"/>
    </source>
</evidence>
<evidence type="ECO:0000256" key="9">
    <source>
        <dbReference type="SAM" id="Phobius"/>
    </source>
</evidence>
<evidence type="ECO:0000313" key="12">
    <source>
        <dbReference type="Proteomes" id="UP000034287"/>
    </source>
</evidence>
<name>A0A0M2SK58_9STAP</name>
<proteinExistence type="inferred from homology"/>